<dbReference type="InterPro" id="IPR010239">
    <property type="entry name" value="CHP02001"/>
</dbReference>
<keyword evidence="1" id="KW-0732">Signal</keyword>
<evidence type="ECO:0000256" key="1">
    <source>
        <dbReference type="SAM" id="SignalP"/>
    </source>
</evidence>
<dbReference type="AlphaFoldDB" id="A0A6I6MJ40"/>
<organism evidence="2 3">
    <name type="scientific">Terricaulis silvestris</name>
    <dbReference type="NCBI Taxonomy" id="2686094"/>
    <lineage>
        <taxon>Bacteria</taxon>
        <taxon>Pseudomonadati</taxon>
        <taxon>Pseudomonadota</taxon>
        <taxon>Alphaproteobacteria</taxon>
        <taxon>Caulobacterales</taxon>
        <taxon>Caulobacteraceae</taxon>
        <taxon>Terricaulis</taxon>
    </lineage>
</organism>
<dbReference type="KEGG" id="tsv:DSM104635_01460"/>
<evidence type="ECO:0000313" key="2">
    <source>
        <dbReference type="EMBL" id="QGZ94639.1"/>
    </source>
</evidence>
<accession>A0A6I6MJ40</accession>
<dbReference type="Proteomes" id="UP000431269">
    <property type="component" value="Chromosome"/>
</dbReference>
<sequence length="239" mass="24824">MKKQLLLGLAAAASAMFGGVGAAHAEGAFTGNVALATDYVFRGISQTEGGPAVSGGIDYTNGIFYAGTWGSNVSSATISSGGVELDVYAGVTPTLGPVSFNFGVIGYFYPGADDQAGPETDFYEGRASASYSPIEPLTLTGSLYYSPDFALETGAGLYYELAAAYAVSDVFGVKAAFGEQDVDDYADSYTTWLLGATYAYSGFTFGLTYTDTEDAFDLGYALDESDADEAITFSVSRAL</sequence>
<reference evidence="3" key="1">
    <citation type="submission" date="2019-12" db="EMBL/GenBank/DDBJ databases">
        <title>Complete genome of Terracaulis silvestris 0127_4.</title>
        <authorList>
            <person name="Vieira S."/>
            <person name="Riedel T."/>
            <person name="Sproer C."/>
            <person name="Pascual J."/>
            <person name="Boedeker C."/>
            <person name="Overmann J."/>
        </authorList>
    </citation>
    <scope>NUCLEOTIDE SEQUENCE [LARGE SCALE GENOMIC DNA]</scope>
    <source>
        <strain evidence="3">0127_4</strain>
    </source>
</reference>
<dbReference type="EMBL" id="CP047045">
    <property type="protein sequence ID" value="QGZ94639.1"/>
    <property type="molecule type" value="Genomic_DNA"/>
</dbReference>
<dbReference type="NCBIfam" id="TIGR02001">
    <property type="entry name" value="gcw_chp"/>
    <property type="match status" value="1"/>
</dbReference>
<feature type="signal peptide" evidence="1">
    <location>
        <begin position="1"/>
        <end position="25"/>
    </location>
</feature>
<dbReference type="SUPFAM" id="SSF56935">
    <property type="entry name" value="Porins"/>
    <property type="match status" value="1"/>
</dbReference>
<keyword evidence="3" id="KW-1185">Reference proteome</keyword>
<protein>
    <recommendedName>
        <fullName evidence="4">Porin domain-containing protein</fullName>
    </recommendedName>
</protein>
<proteinExistence type="predicted"/>
<evidence type="ECO:0000313" key="3">
    <source>
        <dbReference type="Proteomes" id="UP000431269"/>
    </source>
</evidence>
<feature type="chain" id="PRO_5026356152" description="Porin domain-containing protein" evidence="1">
    <location>
        <begin position="26"/>
        <end position="239"/>
    </location>
</feature>
<dbReference type="Pfam" id="PF09694">
    <property type="entry name" value="Gcw_chp"/>
    <property type="match status" value="1"/>
</dbReference>
<dbReference type="RefSeq" id="WP_158765562.1">
    <property type="nucleotide sequence ID" value="NZ_CP047045.1"/>
</dbReference>
<gene>
    <name evidence="2" type="ORF">DSM104635_01460</name>
</gene>
<name>A0A6I6MJ40_9CAUL</name>
<evidence type="ECO:0008006" key="4">
    <source>
        <dbReference type="Google" id="ProtNLM"/>
    </source>
</evidence>